<dbReference type="PANTHER" id="PTHR10151:SF120">
    <property type="entry name" value="BIS(5'-ADENOSYL)-TRIPHOSPHATASE"/>
    <property type="match status" value="1"/>
</dbReference>
<protein>
    <submittedName>
        <fullName evidence="2">Nucleotide pyrophosphatase</fullName>
    </submittedName>
</protein>
<name>A0A261FB51_9BIFI</name>
<evidence type="ECO:0000313" key="2">
    <source>
        <dbReference type="EMBL" id="OZG56136.1"/>
    </source>
</evidence>
<reference evidence="2 3" key="1">
    <citation type="journal article" date="2017" name="BMC Genomics">
        <title>Comparative genomic and phylogenomic analyses of the Bifidobacteriaceae family.</title>
        <authorList>
            <person name="Lugli G.A."/>
            <person name="Milani C."/>
            <person name="Turroni F."/>
            <person name="Duranti S."/>
            <person name="Mancabelli L."/>
            <person name="Mangifesta M."/>
            <person name="Ferrario C."/>
            <person name="Modesto M."/>
            <person name="Mattarelli P."/>
            <person name="Jiri K."/>
            <person name="van Sinderen D."/>
            <person name="Ventura M."/>
        </authorList>
    </citation>
    <scope>NUCLEOTIDE SEQUENCE [LARGE SCALE GENOMIC DNA]</scope>
    <source>
        <strain evidence="2 3">LMG 21773</strain>
    </source>
</reference>
<dbReference type="Proteomes" id="UP000228976">
    <property type="component" value="Unassembled WGS sequence"/>
</dbReference>
<dbReference type="PANTHER" id="PTHR10151">
    <property type="entry name" value="ECTONUCLEOTIDE PYROPHOSPHATASE/PHOSPHODIESTERASE"/>
    <property type="match status" value="1"/>
</dbReference>
<sequence>MCTQVDPCWNNRGMCATENPTDNDNSSLDTSSHNNALKDSTSHSNPQNLTNSTPTNSHDARIPAPQGVIDQTPVWDLAGSSYSKYRTLSAILPGLSSALGHPVATATQTDPQTCQSALAIPRVSSAVVILVDGLGYFNLKAKREHAPFLASLLGDDSSFAEQDKTHSLRTCYPSTTTAALATLGTGTCPGLTGMLGYTQLNPRTHRITQMIKFKGAIPPADLQREPTVFERLSAQSVRVSNVSLPEFKGTPMTEACLRGADFVAENKLDKQAQKVVELAGQPGLTYWYLREVDKAGHHYGWFSREWAQALEQVDNLIHTVANSLPKGTFLCVSADHGMVETDLTRQIDIAKNPALQDGIQLVAGEPRALMLYMKKSASVDAVVQRWRQEVGKVATVMSKQEAIDSRLYGYSTPRIEEMLGDVLVYCHEDVTIVDSRFQKQPAMQMPGVHGSMTRLEATIPWLTMLTE</sequence>
<evidence type="ECO:0000256" key="1">
    <source>
        <dbReference type="SAM" id="MobiDB-lite"/>
    </source>
</evidence>
<feature type="region of interest" description="Disordered" evidence="1">
    <location>
        <begin position="18"/>
        <end position="64"/>
    </location>
</feature>
<dbReference type="GO" id="GO:0016787">
    <property type="term" value="F:hydrolase activity"/>
    <property type="evidence" value="ECO:0007669"/>
    <property type="project" value="UniProtKB-ARBA"/>
</dbReference>
<organism evidence="2 3">
    <name type="scientific">Aeriscardovia aeriphila</name>
    <dbReference type="NCBI Taxonomy" id="218139"/>
    <lineage>
        <taxon>Bacteria</taxon>
        <taxon>Bacillati</taxon>
        <taxon>Actinomycetota</taxon>
        <taxon>Actinomycetes</taxon>
        <taxon>Bifidobacteriales</taxon>
        <taxon>Bifidobacteriaceae</taxon>
        <taxon>Aeriscardovia</taxon>
    </lineage>
</organism>
<dbReference type="SUPFAM" id="SSF53649">
    <property type="entry name" value="Alkaline phosphatase-like"/>
    <property type="match status" value="1"/>
</dbReference>
<proteinExistence type="predicted"/>
<gene>
    <name evidence="2" type="ORF">AEAE_0624</name>
</gene>
<dbReference type="Gene3D" id="3.40.720.10">
    <property type="entry name" value="Alkaline Phosphatase, subunit A"/>
    <property type="match status" value="1"/>
</dbReference>
<feature type="compositionally biased region" description="Polar residues" evidence="1">
    <location>
        <begin position="37"/>
        <end position="57"/>
    </location>
</feature>
<dbReference type="InterPro" id="IPR017850">
    <property type="entry name" value="Alkaline_phosphatase_core_sf"/>
</dbReference>
<dbReference type="Pfam" id="PF01663">
    <property type="entry name" value="Phosphodiest"/>
    <property type="match status" value="1"/>
</dbReference>
<dbReference type="EMBL" id="MWWU01000002">
    <property type="protein sequence ID" value="OZG56136.1"/>
    <property type="molecule type" value="Genomic_DNA"/>
</dbReference>
<dbReference type="AlphaFoldDB" id="A0A261FB51"/>
<comment type="caution">
    <text evidence="2">The sequence shown here is derived from an EMBL/GenBank/DDBJ whole genome shotgun (WGS) entry which is preliminary data.</text>
</comment>
<dbReference type="InterPro" id="IPR002591">
    <property type="entry name" value="Phosphodiest/P_Trfase"/>
</dbReference>
<keyword evidence="3" id="KW-1185">Reference proteome</keyword>
<evidence type="ECO:0000313" key="3">
    <source>
        <dbReference type="Proteomes" id="UP000228976"/>
    </source>
</evidence>
<feature type="compositionally biased region" description="Low complexity" evidence="1">
    <location>
        <begin position="22"/>
        <end position="35"/>
    </location>
</feature>
<accession>A0A261FB51</accession>